<reference evidence="1" key="1">
    <citation type="journal article" date="2013" name="Environ. Microbiol.">
        <title>Microbiota from the distal guts of lean and obese adolescents exhibit partial functional redundancy besides clear differences in community structure.</title>
        <authorList>
            <person name="Ferrer M."/>
            <person name="Ruiz A."/>
            <person name="Lanza F."/>
            <person name="Haange S.B."/>
            <person name="Oberbach A."/>
            <person name="Till H."/>
            <person name="Bargiela R."/>
            <person name="Campoy C."/>
            <person name="Segura M.T."/>
            <person name="Richter M."/>
            <person name="von Bergen M."/>
            <person name="Seifert J."/>
            <person name="Suarez A."/>
        </authorList>
    </citation>
    <scope>NUCLEOTIDE SEQUENCE</scope>
</reference>
<dbReference type="EMBL" id="AJWZ01006385">
    <property type="protein sequence ID" value="EKC59937.1"/>
    <property type="molecule type" value="Genomic_DNA"/>
</dbReference>
<proteinExistence type="predicted"/>
<accession>K1SH13</accession>
<gene>
    <name evidence="1" type="ORF">OBE_09223</name>
</gene>
<evidence type="ECO:0000313" key="1">
    <source>
        <dbReference type="EMBL" id="EKC59937.1"/>
    </source>
</evidence>
<dbReference type="AlphaFoldDB" id="K1SH13"/>
<organism evidence="1">
    <name type="scientific">human gut metagenome</name>
    <dbReference type="NCBI Taxonomy" id="408170"/>
    <lineage>
        <taxon>unclassified sequences</taxon>
        <taxon>metagenomes</taxon>
        <taxon>organismal metagenomes</taxon>
    </lineage>
</organism>
<comment type="caution">
    <text evidence="1">The sequence shown here is derived from an EMBL/GenBank/DDBJ whole genome shotgun (WGS) entry which is preliminary data.</text>
</comment>
<protein>
    <submittedName>
        <fullName evidence="1">Uncharacterized protein</fullName>
    </submittedName>
</protein>
<sequence length="79" mass="9593">MLLRTMRGDVEGYYRWHWVLCDSLEIYFDIKGIHYYGPKKALRFMEESDSEAFHIYSKALLEFNQEGLSDWINYLKTIF</sequence>
<name>K1SH13_9ZZZZ</name>